<keyword evidence="1" id="KW-0732">Signal</keyword>
<gene>
    <name evidence="4" type="ORF">P4O66_001457</name>
</gene>
<proteinExistence type="predicted"/>
<dbReference type="SUPFAM" id="SSF49842">
    <property type="entry name" value="TNF-like"/>
    <property type="match status" value="1"/>
</dbReference>
<keyword evidence="5" id="KW-1185">Reference proteome</keyword>
<evidence type="ECO:0000256" key="2">
    <source>
        <dbReference type="ARBA" id="ARBA00023157"/>
    </source>
</evidence>
<sequence length="314" mass="35447">MLPLPGSGPVLYPFAQDEDSEAEARFDPCYHYTVLDQAWRATNFSTKNVACDKRVNWRGWYRLFYRGRSIQMPELCIKKERCGTHAPLWLAGGHPSLCDGIVTRRVCGHWNNNCCAFKSPPIKVKACKGNYYVYQFVQPKACHLAYCADVNTLVCGWCRKNEICSSRDKINWFCKKTKSRAKAKVHFFASYPGRLSGKVNRIQYKKVYVNVGRAFNRRTGVFTAPVAGVYQFFFSTQSGTNGAKTDLWLVVNGYWVAVSHTRISSSNSVGNLSTYMTTLRKGALVYITHNCGNSWANAASNTITFGGSLLLERR</sequence>
<keyword evidence="2" id="KW-1015">Disulfide bond</keyword>
<comment type="caution">
    <text evidence="4">The sequence shown here is derived from an EMBL/GenBank/DDBJ whole genome shotgun (WGS) entry which is preliminary data.</text>
</comment>
<dbReference type="Proteomes" id="UP001239994">
    <property type="component" value="Unassembled WGS sequence"/>
</dbReference>
<dbReference type="Gene3D" id="2.60.120.40">
    <property type="match status" value="1"/>
</dbReference>
<evidence type="ECO:0000313" key="5">
    <source>
        <dbReference type="Proteomes" id="UP001239994"/>
    </source>
</evidence>
<dbReference type="PANTHER" id="PTHR36191">
    <property type="entry name" value="ENDO/EXONUCLEASE/PHOSPHATASE DOMAIN-CONTAINING PROTEIN-RELATED"/>
    <property type="match status" value="1"/>
</dbReference>
<protein>
    <recommendedName>
        <fullName evidence="3">C1q domain-containing protein</fullName>
    </recommendedName>
</protein>
<dbReference type="PROSITE" id="PS50871">
    <property type="entry name" value="C1Q"/>
    <property type="match status" value="1"/>
</dbReference>
<name>A0AAD8Z6X9_9TELE</name>
<dbReference type="InterPro" id="IPR008983">
    <property type="entry name" value="Tumour_necrosis_fac-like_dom"/>
</dbReference>
<evidence type="ECO:0000256" key="1">
    <source>
        <dbReference type="ARBA" id="ARBA00022729"/>
    </source>
</evidence>
<feature type="domain" description="C1q" evidence="3">
    <location>
        <begin position="180"/>
        <end position="314"/>
    </location>
</feature>
<dbReference type="InterPro" id="IPR057774">
    <property type="entry name" value="D8C_UMOD/GP2/OIT3-like"/>
</dbReference>
<dbReference type="InterPro" id="IPR001073">
    <property type="entry name" value="C1q_dom"/>
</dbReference>
<dbReference type="Pfam" id="PF00386">
    <property type="entry name" value="C1q"/>
    <property type="match status" value="1"/>
</dbReference>
<dbReference type="EMBL" id="JAROKS010000017">
    <property type="protein sequence ID" value="KAK1793720.1"/>
    <property type="molecule type" value="Genomic_DNA"/>
</dbReference>
<dbReference type="Pfam" id="PF23283">
    <property type="entry name" value="D8C_UMOD"/>
    <property type="match status" value="1"/>
</dbReference>
<dbReference type="AlphaFoldDB" id="A0AAD8Z6X9"/>
<reference evidence="4" key="1">
    <citation type="submission" date="2023-03" db="EMBL/GenBank/DDBJ databases">
        <title>Electrophorus voltai genome.</title>
        <authorList>
            <person name="Bian C."/>
        </authorList>
    </citation>
    <scope>NUCLEOTIDE SEQUENCE</scope>
    <source>
        <strain evidence="4">CB-2022</strain>
        <tissue evidence="4">Muscle</tissue>
    </source>
</reference>
<organism evidence="4 5">
    <name type="scientific">Electrophorus voltai</name>
    <dbReference type="NCBI Taxonomy" id="2609070"/>
    <lineage>
        <taxon>Eukaryota</taxon>
        <taxon>Metazoa</taxon>
        <taxon>Chordata</taxon>
        <taxon>Craniata</taxon>
        <taxon>Vertebrata</taxon>
        <taxon>Euteleostomi</taxon>
        <taxon>Actinopterygii</taxon>
        <taxon>Neopterygii</taxon>
        <taxon>Teleostei</taxon>
        <taxon>Ostariophysi</taxon>
        <taxon>Gymnotiformes</taxon>
        <taxon>Gymnotoidei</taxon>
        <taxon>Gymnotidae</taxon>
        <taxon>Electrophorus</taxon>
    </lineage>
</organism>
<evidence type="ECO:0000313" key="4">
    <source>
        <dbReference type="EMBL" id="KAK1793720.1"/>
    </source>
</evidence>
<accession>A0AAD8Z6X9</accession>
<dbReference type="SMART" id="SM00110">
    <property type="entry name" value="C1Q"/>
    <property type="match status" value="1"/>
</dbReference>
<dbReference type="PANTHER" id="PTHR36191:SF4">
    <property type="entry name" value="VWFD DOMAIN-CONTAINING PROTEIN"/>
    <property type="match status" value="1"/>
</dbReference>
<evidence type="ECO:0000259" key="3">
    <source>
        <dbReference type="PROSITE" id="PS50871"/>
    </source>
</evidence>